<comment type="caution">
    <text evidence="3">The sequence shown here is derived from an EMBL/GenBank/DDBJ whole genome shotgun (WGS) entry which is preliminary data.</text>
</comment>
<dbReference type="Proteomes" id="UP001357733">
    <property type="component" value="Unassembled WGS sequence"/>
</dbReference>
<feature type="signal peptide" evidence="2">
    <location>
        <begin position="1"/>
        <end position="26"/>
    </location>
</feature>
<evidence type="ECO:0000313" key="4">
    <source>
        <dbReference type="Proteomes" id="UP001357733"/>
    </source>
</evidence>
<feature type="chain" id="PRO_5043376143" description="Lipoprotein" evidence="2">
    <location>
        <begin position="27"/>
        <end position="220"/>
    </location>
</feature>
<gene>
    <name evidence="3" type="ORF">VLK81_01935</name>
</gene>
<feature type="region of interest" description="Disordered" evidence="1">
    <location>
        <begin position="25"/>
        <end position="60"/>
    </location>
</feature>
<evidence type="ECO:0000313" key="3">
    <source>
        <dbReference type="EMBL" id="MEB3428792.1"/>
    </source>
</evidence>
<keyword evidence="2" id="KW-0732">Signal</keyword>
<feature type="compositionally biased region" description="Polar residues" evidence="1">
    <location>
        <begin position="25"/>
        <end position="35"/>
    </location>
</feature>
<evidence type="ECO:0000256" key="2">
    <source>
        <dbReference type="SAM" id="SignalP"/>
    </source>
</evidence>
<keyword evidence="4" id="KW-1185">Reference proteome</keyword>
<proteinExistence type="predicted"/>
<feature type="compositionally biased region" description="Basic and acidic residues" evidence="1">
    <location>
        <begin position="45"/>
        <end position="60"/>
    </location>
</feature>
<dbReference type="EMBL" id="JAYKOT010000001">
    <property type="protein sequence ID" value="MEB3428792.1"/>
    <property type="molecule type" value="Genomic_DNA"/>
</dbReference>
<sequence length="220" mass="25489">MKKILLSSFLSILLLLSACSNPDTKAAGSETNPSISKVDALNETQNKKSEDDSKEGRFFDKNDTNEDYNIFLAVADIDDLNFVQYPKNFSSFNLNRNEKLDKKAEELYKNRTIFIEGYFSAVKDILSSENIKLKKKNNNDVSYDNPGEKALIAFEGKENGRFIKIFENRELVFSNRDKNGAFLYEIPERDFEEIIRLTRFFKVACDHMLDIEVDLLRKYE</sequence>
<reference evidence="3 4" key="1">
    <citation type="submission" date="2024-01" db="EMBL/GenBank/DDBJ databases">
        <title>Complete genome sequence of Citroniella saccharovorans strain M6.X9, isolated from human fecal sample.</title>
        <authorList>
            <person name="Cheng G."/>
            <person name="Westerholm M."/>
            <person name="Schnurer A."/>
        </authorList>
    </citation>
    <scope>NUCLEOTIDE SEQUENCE [LARGE SCALE GENOMIC DNA]</scope>
    <source>
        <strain evidence="3 4">DSM 29873</strain>
    </source>
</reference>
<evidence type="ECO:0000256" key="1">
    <source>
        <dbReference type="SAM" id="MobiDB-lite"/>
    </source>
</evidence>
<organism evidence="3 4">
    <name type="scientific">Citroniella saccharovorans</name>
    <dbReference type="NCBI Taxonomy" id="2053367"/>
    <lineage>
        <taxon>Bacteria</taxon>
        <taxon>Bacillati</taxon>
        <taxon>Bacillota</taxon>
        <taxon>Tissierellia</taxon>
        <taxon>Tissierellales</taxon>
        <taxon>Peptoniphilaceae</taxon>
        <taxon>Citroniella</taxon>
    </lineage>
</organism>
<dbReference type="PROSITE" id="PS51257">
    <property type="entry name" value="PROKAR_LIPOPROTEIN"/>
    <property type="match status" value="1"/>
</dbReference>
<dbReference type="AlphaFoldDB" id="A0AAW9MVS6"/>
<dbReference type="RefSeq" id="WP_324618820.1">
    <property type="nucleotide sequence ID" value="NZ_JAYKOT010000001.1"/>
</dbReference>
<evidence type="ECO:0008006" key="5">
    <source>
        <dbReference type="Google" id="ProtNLM"/>
    </source>
</evidence>
<protein>
    <recommendedName>
        <fullName evidence="5">Lipoprotein</fullName>
    </recommendedName>
</protein>
<name>A0AAW9MVS6_9FIRM</name>
<accession>A0AAW9MVS6</accession>